<keyword evidence="2" id="KW-0812">Transmembrane</keyword>
<dbReference type="PANTHER" id="PTHR35895">
    <property type="entry name" value="CHROMOSOME 16, WHOLE GENOME SHOTGUN SEQUENCE"/>
    <property type="match status" value="1"/>
</dbReference>
<dbReference type="AlphaFoldDB" id="A0AAN6UUI9"/>
<organism evidence="3 4">
    <name type="scientific">Dichotomopilus funicola</name>
    <dbReference type="NCBI Taxonomy" id="1934379"/>
    <lineage>
        <taxon>Eukaryota</taxon>
        <taxon>Fungi</taxon>
        <taxon>Dikarya</taxon>
        <taxon>Ascomycota</taxon>
        <taxon>Pezizomycotina</taxon>
        <taxon>Sordariomycetes</taxon>
        <taxon>Sordariomycetidae</taxon>
        <taxon>Sordariales</taxon>
        <taxon>Chaetomiaceae</taxon>
        <taxon>Dichotomopilus</taxon>
    </lineage>
</organism>
<evidence type="ECO:0000256" key="2">
    <source>
        <dbReference type="SAM" id="Phobius"/>
    </source>
</evidence>
<dbReference type="GeneID" id="87815243"/>
<dbReference type="Proteomes" id="UP001302676">
    <property type="component" value="Unassembled WGS sequence"/>
</dbReference>
<dbReference type="GO" id="GO:0000329">
    <property type="term" value="C:fungal-type vacuole membrane"/>
    <property type="evidence" value="ECO:0007669"/>
    <property type="project" value="InterPro"/>
</dbReference>
<dbReference type="Pfam" id="PF12505">
    <property type="entry name" value="DUF3712"/>
    <property type="match status" value="1"/>
</dbReference>
<name>A0AAN6UUI9_9PEZI</name>
<gene>
    <name evidence="3" type="ORF">C8A04DRAFT_15823</name>
</gene>
<keyword evidence="4" id="KW-1185">Reference proteome</keyword>
<keyword evidence="2" id="KW-0472">Membrane</keyword>
<dbReference type="PANTHER" id="PTHR35895:SF2">
    <property type="match status" value="1"/>
</dbReference>
<reference evidence="3" key="2">
    <citation type="submission" date="2023-05" db="EMBL/GenBank/DDBJ databases">
        <authorList>
            <consortium name="Lawrence Berkeley National Laboratory"/>
            <person name="Steindorff A."/>
            <person name="Hensen N."/>
            <person name="Bonometti L."/>
            <person name="Westerberg I."/>
            <person name="Brannstrom I.O."/>
            <person name="Guillou S."/>
            <person name="Cros-Aarteil S."/>
            <person name="Calhoun S."/>
            <person name="Haridas S."/>
            <person name="Kuo A."/>
            <person name="Mondo S."/>
            <person name="Pangilinan J."/>
            <person name="Riley R."/>
            <person name="Labutti K."/>
            <person name="Andreopoulos B."/>
            <person name="Lipzen A."/>
            <person name="Chen C."/>
            <person name="Yanf M."/>
            <person name="Daum C."/>
            <person name="Ng V."/>
            <person name="Clum A."/>
            <person name="Ohm R."/>
            <person name="Martin F."/>
            <person name="Silar P."/>
            <person name="Natvig D."/>
            <person name="Lalanne C."/>
            <person name="Gautier V."/>
            <person name="Ament-Velasquez S.L."/>
            <person name="Kruys A."/>
            <person name="Hutchinson M.I."/>
            <person name="Powell A.J."/>
            <person name="Barry K."/>
            <person name="Miller A.N."/>
            <person name="Grigoriev I.V."/>
            <person name="Debuchy R."/>
            <person name="Gladieux P."/>
            <person name="Thoren M.H."/>
            <person name="Johannesson H."/>
        </authorList>
    </citation>
    <scope>NUCLEOTIDE SEQUENCE</scope>
    <source>
        <strain evidence="3">CBS 141.50</strain>
    </source>
</reference>
<dbReference type="InterPro" id="IPR022185">
    <property type="entry name" value="DUF3712"/>
</dbReference>
<evidence type="ECO:0000256" key="1">
    <source>
        <dbReference type="SAM" id="MobiDB-lite"/>
    </source>
</evidence>
<proteinExistence type="predicted"/>
<evidence type="ECO:0000313" key="4">
    <source>
        <dbReference type="Proteomes" id="UP001302676"/>
    </source>
</evidence>
<dbReference type="InterPro" id="IPR046368">
    <property type="entry name" value="Tag1"/>
</dbReference>
<keyword evidence="2" id="KW-1133">Transmembrane helix</keyword>
<accession>A0AAN6UUI9</accession>
<protein>
    <submittedName>
        <fullName evidence="3">Uncharacterized protein</fullName>
    </submittedName>
</protein>
<comment type="caution">
    <text evidence="3">The sequence shown here is derived from an EMBL/GenBank/DDBJ whole genome shotgun (WGS) entry which is preliminary data.</text>
</comment>
<reference evidence="3" key="1">
    <citation type="journal article" date="2023" name="Mol. Phylogenet. Evol.">
        <title>Genome-scale phylogeny and comparative genomics of the fungal order Sordariales.</title>
        <authorList>
            <person name="Hensen N."/>
            <person name="Bonometti L."/>
            <person name="Westerberg I."/>
            <person name="Brannstrom I.O."/>
            <person name="Guillou S."/>
            <person name="Cros-Aarteil S."/>
            <person name="Calhoun S."/>
            <person name="Haridas S."/>
            <person name="Kuo A."/>
            <person name="Mondo S."/>
            <person name="Pangilinan J."/>
            <person name="Riley R."/>
            <person name="LaButti K."/>
            <person name="Andreopoulos B."/>
            <person name="Lipzen A."/>
            <person name="Chen C."/>
            <person name="Yan M."/>
            <person name="Daum C."/>
            <person name="Ng V."/>
            <person name="Clum A."/>
            <person name="Steindorff A."/>
            <person name="Ohm R.A."/>
            <person name="Martin F."/>
            <person name="Silar P."/>
            <person name="Natvig D.O."/>
            <person name="Lalanne C."/>
            <person name="Gautier V."/>
            <person name="Ament-Velasquez S.L."/>
            <person name="Kruys A."/>
            <person name="Hutchinson M.I."/>
            <person name="Powell A.J."/>
            <person name="Barry K."/>
            <person name="Miller A.N."/>
            <person name="Grigoriev I.V."/>
            <person name="Debuchy R."/>
            <person name="Gladieux P."/>
            <person name="Hiltunen Thoren M."/>
            <person name="Johannesson H."/>
        </authorList>
    </citation>
    <scope>NUCLEOTIDE SEQUENCE</scope>
    <source>
        <strain evidence="3">CBS 141.50</strain>
    </source>
</reference>
<dbReference type="EMBL" id="MU853661">
    <property type="protein sequence ID" value="KAK4139487.1"/>
    <property type="molecule type" value="Genomic_DNA"/>
</dbReference>
<feature type="region of interest" description="Disordered" evidence="1">
    <location>
        <begin position="1"/>
        <end position="33"/>
    </location>
</feature>
<dbReference type="RefSeq" id="XP_062632858.1">
    <property type="nucleotide sequence ID" value="XM_062778630.1"/>
</dbReference>
<sequence>MAGSTHKGVDPSTAHGAAGAPRPENTLDDASSVDDGVNEKAQAAPLTKGQKVKAHFKRWWWVHAIVAAVLLIILLPILFKVIIPAIIKSIVDKQDLPITTGALNFTEPDRLHITLDTSLDTPLPVNIDTLPLALYEPPSNTTGDDGPPNPFLTLQMPGSYINHATNVSIPDRLTTITDKPQLIRWFNKFFDEPELQLRIKAHDMSLHLGSLHYTVDMDKTIRVPGLNYLKGFGVVDMSFTIPPPASGYNMNGHLTIPNAGVVGLGMGNVSFNILAGDINLGLVHIDNLYLAPGNNSPPFYGEFYFDQLVPNLSAILKTQEAALADGMLELHTSGNSTFYNGKRIAYSEGVLNNKRIPFRVPVTSLLLDVLSGVLQGGGDHGQTKLPILDTLGDVLGNKTLFENMLDHFGKEVVDAANGNGGGDKGKRAVSMTGMGKKVGRSMKMNLLRLGLRSWKAKV</sequence>
<feature type="transmembrane region" description="Helical" evidence="2">
    <location>
        <begin position="59"/>
        <end position="79"/>
    </location>
</feature>
<evidence type="ECO:0000313" key="3">
    <source>
        <dbReference type="EMBL" id="KAK4139487.1"/>
    </source>
</evidence>